<dbReference type="FunFam" id="3.40.640.10:FF:000079">
    <property type="entry name" value="LPS biosynthesis protein"/>
    <property type="match status" value="1"/>
</dbReference>
<dbReference type="NCBIfam" id="NF011936">
    <property type="entry name" value="PRK15407.1"/>
    <property type="match status" value="1"/>
</dbReference>
<dbReference type="GO" id="GO:0030170">
    <property type="term" value="F:pyridoxal phosphate binding"/>
    <property type="evidence" value="ECO:0007669"/>
    <property type="project" value="TreeGrafter"/>
</dbReference>
<comment type="similarity">
    <text evidence="3 4">Belongs to the DegT/DnrJ/EryC1 family.</text>
</comment>
<proteinExistence type="inferred from homology"/>
<dbReference type="AlphaFoldDB" id="A0A4P9UTZ9"/>
<dbReference type="PANTHER" id="PTHR30244">
    <property type="entry name" value="TRANSAMINASE"/>
    <property type="match status" value="1"/>
</dbReference>
<dbReference type="KEGG" id="mbur:EQU24_17760"/>
<dbReference type="SUPFAM" id="SSF53383">
    <property type="entry name" value="PLP-dependent transferases"/>
    <property type="match status" value="1"/>
</dbReference>
<dbReference type="Proteomes" id="UP000305881">
    <property type="component" value="Chromosome"/>
</dbReference>
<evidence type="ECO:0000256" key="1">
    <source>
        <dbReference type="ARBA" id="ARBA00001933"/>
    </source>
</evidence>
<reference evidence="6" key="1">
    <citation type="journal article" date="2019" name="J. Bacteriol.">
        <title>A Mutagenic Screen Identifies a TonB-Dependent Receptor Required for the Lanthanide Metal Switch in the Type I Methanotroph 'Methylotuvimicrobium buryatense' 5GB1C.</title>
        <authorList>
            <person name="Groom J.D."/>
            <person name="Ford S.M."/>
            <person name="Pesesky M.W."/>
            <person name="Lidstrom M.E."/>
        </authorList>
    </citation>
    <scope>NUCLEOTIDE SEQUENCE [LARGE SCALE GENOMIC DNA]</scope>
    <source>
        <strain evidence="6">5GB1C</strain>
    </source>
</reference>
<dbReference type="SUPFAM" id="SSF50118">
    <property type="entry name" value="Cell growth inhibitor/plasmid maintenance toxic component"/>
    <property type="match status" value="1"/>
</dbReference>
<evidence type="ECO:0000313" key="6">
    <source>
        <dbReference type="Proteomes" id="UP000305881"/>
    </source>
</evidence>
<dbReference type="InterPro" id="IPR000653">
    <property type="entry name" value="DegT/StrS_aminotransferase"/>
</dbReference>
<evidence type="ECO:0000313" key="5">
    <source>
        <dbReference type="EMBL" id="QCW83881.1"/>
    </source>
</evidence>
<dbReference type="OrthoDB" id="9804264at2"/>
<evidence type="ECO:0000256" key="3">
    <source>
        <dbReference type="ARBA" id="ARBA00037999"/>
    </source>
</evidence>
<dbReference type="Gene3D" id="3.40.640.10">
    <property type="entry name" value="Type I PLP-dependent aspartate aminotransferase-like (Major domain)"/>
    <property type="match status" value="1"/>
</dbReference>
<dbReference type="Pfam" id="PF01041">
    <property type="entry name" value="DegT_DnrJ_EryC1"/>
    <property type="match status" value="1"/>
</dbReference>
<dbReference type="InterPro" id="IPR015422">
    <property type="entry name" value="PyrdxlP-dep_Trfase_small"/>
</dbReference>
<dbReference type="GO" id="GO:0008483">
    <property type="term" value="F:transaminase activity"/>
    <property type="evidence" value="ECO:0007669"/>
    <property type="project" value="TreeGrafter"/>
</dbReference>
<dbReference type="Gene3D" id="2.30.30.110">
    <property type="match status" value="1"/>
</dbReference>
<dbReference type="PANTHER" id="PTHR30244:SF34">
    <property type="entry name" value="DTDP-4-AMINO-4,6-DIDEOXYGALACTOSE TRANSAMINASE"/>
    <property type="match status" value="1"/>
</dbReference>
<comment type="cofactor">
    <cofactor evidence="1">
        <name>pyridoxal 5'-phosphate</name>
        <dbReference type="ChEBI" id="CHEBI:597326"/>
    </cofactor>
</comment>
<evidence type="ECO:0000256" key="4">
    <source>
        <dbReference type="RuleBase" id="RU004508"/>
    </source>
</evidence>
<sequence>MTFNIQAGDICVLPFPFTDLTTHKKRPALALSAPDEYGDIRFVFITTKSGHKDISIKIEAPDYLVGCQPLPRDSYIRLEKQYLLNKSLVLSKKTSVSPEKLEEILRSNIIKEITPYCDNKYQDTRFQPGVTAVPVSGKVIGEPEIAAITESALDGWLTTGRFNDAFEKRFADFVGVPYALTTNSGSSANLLAVAALTSPKLGSKALKAGDEVITVAAGFPTTVNPILQMGMVPVFVDVNIPTYNIDTTKIEAAISSKTRAIVLAHTLGNPFDLETVMSLADKYNLWVIEDCCDALGSTYKGQHVGTFGHIATCSFYPAHHITTGEGGMVFTADRKLKKIIESFRDWGRDCYCAPGFDDTCGMRYGWQLGDLPKGYDHKYIYSHLGFNLKMTDMQAACGLVQMDKLPEFIIARKRNFDYLVQQLKSLENIFVLPKTTTNSEASWFGFPLTIRSSTGIERVELLKFLAKHKIHSRLLFAGNLVRQPYMATRKYRVNGSLDTTDLVMSQTFWLGLYPGLTVEMLDFVYDRLTAFIKGY</sequence>
<dbReference type="InterPro" id="IPR015421">
    <property type="entry name" value="PyrdxlP-dep_Trfase_major"/>
</dbReference>
<dbReference type="RefSeq" id="WP_017842281.1">
    <property type="nucleotide sequence ID" value="NZ_CP035467.1"/>
</dbReference>
<organism evidence="5 6">
    <name type="scientific">Methylotuvimicrobium buryatense</name>
    <name type="common">Methylomicrobium buryatense</name>
    <dbReference type="NCBI Taxonomy" id="95641"/>
    <lineage>
        <taxon>Bacteria</taxon>
        <taxon>Pseudomonadati</taxon>
        <taxon>Pseudomonadota</taxon>
        <taxon>Gammaproteobacteria</taxon>
        <taxon>Methylococcales</taxon>
        <taxon>Methylococcaceae</taxon>
        <taxon>Methylotuvimicrobium</taxon>
    </lineage>
</organism>
<evidence type="ECO:0000256" key="2">
    <source>
        <dbReference type="ARBA" id="ARBA00022898"/>
    </source>
</evidence>
<name>A0A4P9UTZ9_METBY</name>
<dbReference type="GO" id="GO:0000271">
    <property type="term" value="P:polysaccharide biosynthetic process"/>
    <property type="evidence" value="ECO:0007669"/>
    <property type="project" value="TreeGrafter"/>
</dbReference>
<protein>
    <submittedName>
        <fullName evidence="5">Lipopolysaccharide biosynthesis protein RfbH</fullName>
    </submittedName>
</protein>
<accession>A0A4P9UTZ9</accession>
<dbReference type="InterPro" id="IPR015424">
    <property type="entry name" value="PyrdxlP-dep_Trfase"/>
</dbReference>
<dbReference type="STRING" id="675511.GCA_000341735_03900"/>
<dbReference type="Gene3D" id="3.90.1150.10">
    <property type="entry name" value="Aspartate Aminotransferase, domain 1"/>
    <property type="match status" value="1"/>
</dbReference>
<dbReference type="InterPro" id="IPR011067">
    <property type="entry name" value="Plasmid_toxin/cell-grow_inhib"/>
</dbReference>
<keyword evidence="6" id="KW-1185">Reference proteome</keyword>
<dbReference type="EMBL" id="CP035467">
    <property type="protein sequence ID" value="QCW83881.1"/>
    <property type="molecule type" value="Genomic_DNA"/>
</dbReference>
<keyword evidence="2 4" id="KW-0663">Pyridoxal phosphate</keyword>
<gene>
    <name evidence="5" type="primary">rfbH</name>
    <name evidence="5" type="ORF">EQU24_17760</name>
</gene>
<dbReference type="CDD" id="cd00616">
    <property type="entry name" value="AHBA_syn"/>
    <property type="match status" value="1"/>
</dbReference>